<organism evidence="9 10">
    <name type="scientific">Paludibacterium paludis</name>
    <dbReference type="NCBI Taxonomy" id="1225769"/>
    <lineage>
        <taxon>Bacteria</taxon>
        <taxon>Pseudomonadati</taxon>
        <taxon>Pseudomonadota</taxon>
        <taxon>Betaproteobacteria</taxon>
        <taxon>Neisseriales</taxon>
        <taxon>Chromobacteriaceae</taxon>
        <taxon>Paludibacterium</taxon>
    </lineage>
</organism>
<dbReference type="Pfam" id="PF13515">
    <property type="entry name" value="FUSC_2"/>
    <property type="match status" value="1"/>
</dbReference>
<dbReference type="Proteomes" id="UP000645257">
    <property type="component" value="Unassembled WGS sequence"/>
</dbReference>
<evidence type="ECO:0000256" key="6">
    <source>
        <dbReference type="ARBA" id="ARBA00043993"/>
    </source>
</evidence>
<keyword evidence="2" id="KW-1003">Cell membrane</keyword>
<protein>
    <recommendedName>
        <fullName evidence="8">Integral membrane bound transporter domain-containing protein</fullName>
    </recommendedName>
</protein>
<evidence type="ECO:0000256" key="7">
    <source>
        <dbReference type="SAM" id="Phobius"/>
    </source>
</evidence>
<dbReference type="PANTHER" id="PTHR30509:SF9">
    <property type="entry name" value="MULTIDRUG RESISTANCE PROTEIN MDTO"/>
    <property type="match status" value="1"/>
</dbReference>
<evidence type="ECO:0000256" key="2">
    <source>
        <dbReference type="ARBA" id="ARBA00022475"/>
    </source>
</evidence>
<feature type="domain" description="Integral membrane bound transporter" evidence="8">
    <location>
        <begin position="36"/>
        <end position="157"/>
    </location>
</feature>
<evidence type="ECO:0000259" key="8">
    <source>
        <dbReference type="Pfam" id="PF13515"/>
    </source>
</evidence>
<evidence type="ECO:0000256" key="4">
    <source>
        <dbReference type="ARBA" id="ARBA00022989"/>
    </source>
</evidence>
<comment type="caution">
    <text evidence="9">The sequence shown here is derived from an EMBL/GenBank/DDBJ whole genome shotgun (WGS) entry which is preliminary data.</text>
</comment>
<feature type="transmembrane region" description="Helical" evidence="7">
    <location>
        <begin position="143"/>
        <end position="161"/>
    </location>
</feature>
<reference evidence="9" key="1">
    <citation type="journal article" date="2014" name="Int. J. Syst. Evol. Microbiol.">
        <title>Complete genome sequence of Corynebacterium casei LMG S-19264T (=DSM 44701T), isolated from a smear-ripened cheese.</title>
        <authorList>
            <consortium name="US DOE Joint Genome Institute (JGI-PGF)"/>
            <person name="Walter F."/>
            <person name="Albersmeier A."/>
            <person name="Kalinowski J."/>
            <person name="Ruckert C."/>
        </authorList>
    </citation>
    <scope>NUCLEOTIDE SEQUENCE</scope>
    <source>
        <strain evidence="9">KCTC 32182</strain>
    </source>
</reference>
<comment type="similarity">
    <text evidence="6">Belongs to the YccS/YhfK family.</text>
</comment>
<evidence type="ECO:0000256" key="5">
    <source>
        <dbReference type="ARBA" id="ARBA00023136"/>
    </source>
</evidence>
<feature type="transmembrane region" description="Helical" evidence="7">
    <location>
        <begin position="21"/>
        <end position="41"/>
    </location>
</feature>
<feature type="transmembrane region" description="Helical" evidence="7">
    <location>
        <begin position="74"/>
        <end position="90"/>
    </location>
</feature>
<dbReference type="GO" id="GO:0005886">
    <property type="term" value="C:plasma membrane"/>
    <property type="evidence" value="ECO:0007669"/>
    <property type="project" value="UniProtKB-SubCell"/>
</dbReference>
<dbReference type="InterPro" id="IPR049453">
    <property type="entry name" value="Memb_transporter_dom"/>
</dbReference>
<evidence type="ECO:0000313" key="10">
    <source>
        <dbReference type="Proteomes" id="UP000645257"/>
    </source>
</evidence>
<sequence>MFNMKQPAWRHPRFRYEHAGIIHVIRLSAAILVSQIIAATLHESHAVWMSVTIIVVMGALPHTGSIIAKARQRAVGTTIGALAGIGVILVGRHSPWLAEALIVALTALAACKAIGKAGYTALAAAITLAIVAMSGSLEDGAWRFLYVIAGVGISVVFALLIPARAREHWYFLLSDNIRDMAFLFRRANRGEGPEMGITDAVIKRIVIQRGLLSAAANESGLDAPSLHDIMRRQRAILNTIELMAGQDVEEGAVSVKVADARQAEASVALHFARLGAKVGLTIVGFGNEYGQTDSPQKCWLLGCLARQLEGLDAAMDSVTPALAGRRAR</sequence>
<proteinExistence type="inferred from homology"/>
<keyword evidence="5 7" id="KW-0472">Membrane</keyword>
<feature type="transmembrane region" description="Helical" evidence="7">
    <location>
        <begin position="47"/>
        <end position="67"/>
    </location>
</feature>
<evidence type="ECO:0000256" key="3">
    <source>
        <dbReference type="ARBA" id="ARBA00022692"/>
    </source>
</evidence>
<reference evidence="9" key="2">
    <citation type="submission" date="2020-09" db="EMBL/GenBank/DDBJ databases">
        <authorList>
            <person name="Sun Q."/>
            <person name="Kim S."/>
        </authorList>
    </citation>
    <scope>NUCLEOTIDE SEQUENCE</scope>
    <source>
        <strain evidence="9">KCTC 32182</strain>
    </source>
</reference>
<evidence type="ECO:0000256" key="1">
    <source>
        <dbReference type="ARBA" id="ARBA00004651"/>
    </source>
</evidence>
<comment type="subcellular location">
    <subcellularLocation>
        <location evidence="1">Cell membrane</location>
        <topology evidence="1">Multi-pass membrane protein</topology>
    </subcellularLocation>
</comment>
<gene>
    <name evidence="9" type="ORF">GCM10011289_33350</name>
</gene>
<evidence type="ECO:0000313" key="9">
    <source>
        <dbReference type="EMBL" id="GGY27256.1"/>
    </source>
</evidence>
<keyword evidence="10" id="KW-1185">Reference proteome</keyword>
<keyword evidence="3 7" id="KW-0812">Transmembrane</keyword>
<keyword evidence="4 7" id="KW-1133">Transmembrane helix</keyword>
<feature type="transmembrane region" description="Helical" evidence="7">
    <location>
        <begin position="119"/>
        <end position="137"/>
    </location>
</feature>
<name>A0A918P6S2_9NEIS</name>
<dbReference type="AlphaFoldDB" id="A0A918P6S2"/>
<dbReference type="PANTHER" id="PTHR30509">
    <property type="entry name" value="P-HYDROXYBENZOIC ACID EFFLUX PUMP SUBUNIT-RELATED"/>
    <property type="match status" value="1"/>
</dbReference>
<dbReference type="EMBL" id="BMYX01000024">
    <property type="protein sequence ID" value="GGY27256.1"/>
    <property type="molecule type" value="Genomic_DNA"/>
</dbReference>
<accession>A0A918P6S2</accession>